<gene>
    <name evidence="1" type="ORF">LK996_15650</name>
</gene>
<dbReference type="InterPro" id="IPR020353">
    <property type="entry name" value="Toxin_YafO"/>
</dbReference>
<comment type="caution">
    <text evidence="1">The sequence shown here is derived from an EMBL/GenBank/DDBJ whole genome shotgun (WGS) entry which is preliminary data.</text>
</comment>
<organism evidence="1 2">
    <name type="scientific">Noviluteimonas lactosilytica</name>
    <dbReference type="NCBI Taxonomy" id="2888523"/>
    <lineage>
        <taxon>Bacteria</taxon>
        <taxon>Pseudomonadati</taxon>
        <taxon>Pseudomonadota</taxon>
        <taxon>Gammaproteobacteria</taxon>
        <taxon>Lysobacterales</taxon>
        <taxon>Lysobacteraceae</taxon>
        <taxon>Noviluteimonas</taxon>
    </lineage>
</organism>
<accession>A0ABS8JLN5</accession>
<sequence>MAVLVTEALAKRFQDAGLDVWPFMEEFADWKDGWPAKEYDFELFGKDGMYDQPRVGGARVLWHVHLEPTEDLVGWQDWMRAFTFRKRKTSNRVLVYARRHTDYLLITILDEPDAHLIAQMRTPRHKALMESFAEIARAWIEDDEILA</sequence>
<proteinExistence type="predicted"/>
<dbReference type="Pfam" id="PF13957">
    <property type="entry name" value="YafO_toxin"/>
    <property type="match status" value="1"/>
</dbReference>
<protein>
    <submittedName>
        <fullName evidence="1">Type II toxin-antitoxin system YafO family toxin</fullName>
    </submittedName>
</protein>
<reference evidence="1" key="1">
    <citation type="submission" date="2021-10" db="EMBL/GenBank/DDBJ databases">
        <authorList>
            <person name="Lyu M."/>
            <person name="Wang X."/>
            <person name="Meng X."/>
            <person name="Xu K."/>
        </authorList>
    </citation>
    <scope>NUCLEOTIDE SEQUENCE</scope>
    <source>
        <strain evidence="1">A6</strain>
    </source>
</reference>
<evidence type="ECO:0000313" key="1">
    <source>
        <dbReference type="EMBL" id="MCC8364506.1"/>
    </source>
</evidence>
<dbReference type="Proteomes" id="UP001165293">
    <property type="component" value="Unassembled WGS sequence"/>
</dbReference>
<dbReference type="EMBL" id="JAJGAK010000005">
    <property type="protein sequence ID" value="MCC8364506.1"/>
    <property type="molecule type" value="Genomic_DNA"/>
</dbReference>
<name>A0ABS8JLN5_9GAMM</name>
<dbReference type="RefSeq" id="WP_230528308.1">
    <property type="nucleotide sequence ID" value="NZ_JAJGAK010000005.1"/>
</dbReference>
<evidence type="ECO:0000313" key="2">
    <source>
        <dbReference type="Proteomes" id="UP001165293"/>
    </source>
</evidence>
<keyword evidence="2" id="KW-1185">Reference proteome</keyword>